<dbReference type="RefSeq" id="XP_024675333.1">
    <property type="nucleotide sequence ID" value="XM_024814801.1"/>
</dbReference>
<proteinExistence type="predicted"/>
<dbReference type="GeneID" id="36521961"/>
<organism evidence="1 2">
    <name type="scientific">Aspergillus candidus</name>
    <dbReference type="NCBI Taxonomy" id="41067"/>
    <lineage>
        <taxon>Eukaryota</taxon>
        <taxon>Fungi</taxon>
        <taxon>Dikarya</taxon>
        <taxon>Ascomycota</taxon>
        <taxon>Pezizomycotina</taxon>
        <taxon>Eurotiomycetes</taxon>
        <taxon>Eurotiomycetidae</taxon>
        <taxon>Eurotiales</taxon>
        <taxon>Aspergillaceae</taxon>
        <taxon>Aspergillus</taxon>
        <taxon>Aspergillus subgen. Circumdati</taxon>
    </lineage>
</organism>
<protein>
    <recommendedName>
        <fullName evidence="3">S-adenosyl-L-methionine-dependent methyltransferase</fullName>
    </recommendedName>
</protein>
<dbReference type="Gene3D" id="3.40.50.150">
    <property type="entry name" value="Vaccinia Virus protein VP39"/>
    <property type="match status" value="1"/>
</dbReference>
<dbReference type="EMBL" id="KZ559121">
    <property type="protein sequence ID" value="PLB41321.1"/>
    <property type="molecule type" value="Genomic_DNA"/>
</dbReference>
<evidence type="ECO:0000313" key="1">
    <source>
        <dbReference type="EMBL" id="PLB41321.1"/>
    </source>
</evidence>
<dbReference type="Proteomes" id="UP000234585">
    <property type="component" value="Unassembled WGS sequence"/>
</dbReference>
<evidence type="ECO:0000313" key="2">
    <source>
        <dbReference type="Proteomes" id="UP000234585"/>
    </source>
</evidence>
<gene>
    <name evidence="1" type="ORF">BDW47DRAFT_115473</name>
</gene>
<dbReference type="STRING" id="41067.A0A2I2FL18"/>
<reference evidence="1 2" key="1">
    <citation type="submission" date="2017-12" db="EMBL/GenBank/DDBJ databases">
        <authorList>
            <consortium name="DOE Joint Genome Institute"/>
            <person name="Haridas S."/>
            <person name="Kjaerbolling I."/>
            <person name="Vesth T.C."/>
            <person name="Frisvad J.C."/>
            <person name="Nybo J.L."/>
            <person name="Theobald S."/>
            <person name="Kuo A."/>
            <person name="Bowyer P."/>
            <person name="Matsuda Y."/>
            <person name="Mondo S."/>
            <person name="Lyhne E.K."/>
            <person name="Kogle M.E."/>
            <person name="Clum A."/>
            <person name="Lipzen A."/>
            <person name="Salamov A."/>
            <person name="Ngan C.Y."/>
            <person name="Daum C."/>
            <person name="Chiniquy J."/>
            <person name="Barry K."/>
            <person name="LaButti K."/>
            <person name="Simmons B.A."/>
            <person name="Magnuson J.K."/>
            <person name="Mortensen U.H."/>
            <person name="Larsen T.O."/>
            <person name="Grigoriev I.V."/>
            <person name="Baker S.E."/>
            <person name="Andersen M.R."/>
            <person name="Nordberg H.P."/>
            <person name="Cantor M.N."/>
            <person name="Hua S.X."/>
        </authorList>
    </citation>
    <scope>NUCLEOTIDE SEQUENCE [LARGE SCALE GENOMIC DNA]</scope>
    <source>
        <strain evidence="1 2">CBS 102.13</strain>
    </source>
</reference>
<dbReference type="InterPro" id="IPR029063">
    <property type="entry name" value="SAM-dependent_MTases_sf"/>
</dbReference>
<name>A0A2I2FL18_ASPCN</name>
<dbReference type="SUPFAM" id="SSF53335">
    <property type="entry name" value="S-adenosyl-L-methionine-dependent methyltransferases"/>
    <property type="match status" value="1"/>
</dbReference>
<accession>A0A2I2FL18</accession>
<keyword evidence="2" id="KW-1185">Reference proteome</keyword>
<sequence>MVQRRKEMNIRYKIGGTNADLAYGLENLWFNADLEPQSLWVNLGFWKNATHPSEACADLFRELLATAGISAQQQFSMVEVGCGCAETARLLLKEYQDKCTHWVGLTLSSIQAKMAESRLREDEKLFHGKNKTQCQIFQADAAQPNTWDAEISGAVRSLPNPWLVSLDALIDFRPSRKPILSFARQELGASVAFTEHLKKENMSTLDTLKTWASFRLLDTSWDRVLTRQNCIETLVECGYKRENISIVPYSEHAYAQYSRFISQQGRRWQEMGGSKWDYMDFSIAGFVTNWWARTGLVEACIIVARA</sequence>
<dbReference type="OrthoDB" id="61390at2759"/>
<evidence type="ECO:0008006" key="3">
    <source>
        <dbReference type="Google" id="ProtNLM"/>
    </source>
</evidence>
<dbReference type="AlphaFoldDB" id="A0A2I2FL18"/>